<feature type="domain" description="Major facilitator superfamily (MFS) profile" evidence="6">
    <location>
        <begin position="18"/>
        <end position="399"/>
    </location>
</feature>
<keyword evidence="8" id="KW-1185">Reference proteome</keyword>
<feature type="transmembrane region" description="Helical" evidence="5">
    <location>
        <begin position="35"/>
        <end position="58"/>
    </location>
</feature>
<gene>
    <name evidence="7" type="ORF">LZA78_15885</name>
</gene>
<keyword evidence="4 5" id="KW-0472">Membrane</keyword>
<dbReference type="CDD" id="cd17370">
    <property type="entry name" value="MFS_MJ1317_like"/>
    <property type="match status" value="1"/>
</dbReference>
<feature type="transmembrane region" description="Helical" evidence="5">
    <location>
        <begin position="287"/>
        <end position="309"/>
    </location>
</feature>
<protein>
    <submittedName>
        <fullName evidence="7">MFS transporter</fullName>
    </submittedName>
</protein>
<evidence type="ECO:0000256" key="3">
    <source>
        <dbReference type="ARBA" id="ARBA00022989"/>
    </source>
</evidence>
<feature type="transmembrane region" description="Helical" evidence="5">
    <location>
        <begin position="315"/>
        <end position="334"/>
    </location>
</feature>
<evidence type="ECO:0000256" key="4">
    <source>
        <dbReference type="ARBA" id="ARBA00023136"/>
    </source>
</evidence>
<dbReference type="RefSeq" id="WP_233677898.1">
    <property type="nucleotide sequence ID" value="NZ_JAJUOS010000015.1"/>
</dbReference>
<dbReference type="PROSITE" id="PS50850">
    <property type="entry name" value="MFS"/>
    <property type="match status" value="1"/>
</dbReference>
<dbReference type="EMBL" id="JAJUOS010000015">
    <property type="protein sequence ID" value="MCE5974963.1"/>
    <property type="molecule type" value="Genomic_DNA"/>
</dbReference>
<dbReference type="Gene3D" id="1.20.1250.20">
    <property type="entry name" value="MFS general substrate transporter like domains"/>
    <property type="match status" value="1"/>
</dbReference>
<evidence type="ECO:0000313" key="8">
    <source>
        <dbReference type="Proteomes" id="UP001521181"/>
    </source>
</evidence>
<evidence type="ECO:0000256" key="1">
    <source>
        <dbReference type="ARBA" id="ARBA00004141"/>
    </source>
</evidence>
<dbReference type="Gene3D" id="1.20.1720.10">
    <property type="entry name" value="Multidrug resistance protein D"/>
    <property type="match status" value="1"/>
</dbReference>
<evidence type="ECO:0000256" key="5">
    <source>
        <dbReference type="SAM" id="Phobius"/>
    </source>
</evidence>
<organism evidence="7 8">
    <name type="scientific">Rhodobacter flavimaris</name>
    <dbReference type="NCBI Taxonomy" id="2907145"/>
    <lineage>
        <taxon>Bacteria</taxon>
        <taxon>Pseudomonadati</taxon>
        <taxon>Pseudomonadota</taxon>
        <taxon>Alphaproteobacteria</taxon>
        <taxon>Rhodobacterales</taxon>
        <taxon>Rhodobacter group</taxon>
        <taxon>Rhodobacter</taxon>
    </lineage>
</organism>
<dbReference type="PROSITE" id="PS00216">
    <property type="entry name" value="SUGAR_TRANSPORT_1"/>
    <property type="match status" value="1"/>
</dbReference>
<name>A0ABS8YZL1_9RHOB</name>
<dbReference type="Proteomes" id="UP001521181">
    <property type="component" value="Unassembled WGS sequence"/>
</dbReference>
<feature type="transmembrane region" description="Helical" evidence="5">
    <location>
        <begin position="377"/>
        <end position="395"/>
    </location>
</feature>
<dbReference type="SUPFAM" id="SSF103473">
    <property type="entry name" value="MFS general substrate transporter"/>
    <property type="match status" value="1"/>
</dbReference>
<accession>A0ABS8YZL1</accession>
<evidence type="ECO:0000256" key="2">
    <source>
        <dbReference type="ARBA" id="ARBA00022692"/>
    </source>
</evidence>
<comment type="subcellular location">
    <subcellularLocation>
        <location evidence="1">Membrane</location>
        <topology evidence="1">Multi-pass membrane protein</topology>
    </subcellularLocation>
</comment>
<dbReference type="InterPro" id="IPR005829">
    <property type="entry name" value="Sugar_transporter_CS"/>
</dbReference>
<feature type="transmembrane region" description="Helical" evidence="5">
    <location>
        <begin position="346"/>
        <end position="371"/>
    </location>
</feature>
<reference evidence="7 8" key="1">
    <citation type="submission" date="2021-12" db="EMBL/GenBank/DDBJ databases">
        <title>Sinirhodobacter sp. WL0062 is a bacterium isolated from seawater.</title>
        <authorList>
            <person name="Wang L."/>
            <person name="He W."/>
            <person name="Zhang D.-F."/>
        </authorList>
    </citation>
    <scope>NUCLEOTIDE SEQUENCE [LARGE SCALE GENOMIC DNA]</scope>
    <source>
        <strain evidence="7 8">WL0062</strain>
    </source>
</reference>
<dbReference type="Pfam" id="PF07690">
    <property type="entry name" value="MFS_1"/>
    <property type="match status" value="2"/>
</dbReference>
<feature type="transmembrane region" description="Helical" evidence="5">
    <location>
        <begin position="256"/>
        <end position="275"/>
    </location>
</feature>
<dbReference type="InterPro" id="IPR011701">
    <property type="entry name" value="MFS"/>
</dbReference>
<dbReference type="PANTHER" id="PTHR23518:SF2">
    <property type="entry name" value="MAJOR FACILITATOR SUPERFAMILY TRANSPORTER"/>
    <property type="match status" value="1"/>
</dbReference>
<comment type="caution">
    <text evidence="7">The sequence shown here is derived from an EMBL/GenBank/DDBJ whole genome shotgun (WGS) entry which is preliminary data.</text>
</comment>
<feature type="transmembrane region" description="Helical" evidence="5">
    <location>
        <begin position="151"/>
        <end position="171"/>
    </location>
</feature>
<dbReference type="InterPro" id="IPR020846">
    <property type="entry name" value="MFS_dom"/>
</dbReference>
<sequence length="402" mass="41086">MTEAQTTQTKGWRGLPAGIWALGFVSMLMDISSEMIHALLPIYLTAGLGATALAVGVVEGIAEATAAITKVFSGALSDCIGRRKGLAALGYGLAALTKPIFPLATSLGWVVAARFIDRVGKGIRGAPRDALIADLTPEGLRGAAFGLRQSLDTLGAFLGPLAAIGLMALFAADFVKVFWVAVIPAFLALFLIVTAVHEPPAQPKRHPRNPLSRAELAQLPPAFWATVVVASASTLARFSEAFLILLAADAGLAPALVPLVLVGMNLVYALSAYPVGALSDGIGRQGLLVIGLAVLIVADLVLARAAGLWGVGLGVLIWGLHMGMTQGLLSALVADAAPAVLRGTAFGIYNLVTGVALLLASVIAGALWQGIGAEATFLAGAGFALAALLGVLLLARRGRTSA</sequence>
<dbReference type="PANTHER" id="PTHR23518">
    <property type="entry name" value="C-METHYLTRANSFERASE"/>
    <property type="match status" value="1"/>
</dbReference>
<feature type="transmembrane region" description="Helical" evidence="5">
    <location>
        <begin position="177"/>
        <end position="196"/>
    </location>
</feature>
<proteinExistence type="predicted"/>
<evidence type="ECO:0000259" key="6">
    <source>
        <dbReference type="PROSITE" id="PS50850"/>
    </source>
</evidence>
<dbReference type="InterPro" id="IPR036259">
    <property type="entry name" value="MFS_trans_sf"/>
</dbReference>
<feature type="transmembrane region" description="Helical" evidence="5">
    <location>
        <begin position="12"/>
        <end position="29"/>
    </location>
</feature>
<evidence type="ECO:0000313" key="7">
    <source>
        <dbReference type="EMBL" id="MCE5974963.1"/>
    </source>
</evidence>
<keyword evidence="2 5" id="KW-0812">Transmembrane</keyword>
<keyword evidence="3 5" id="KW-1133">Transmembrane helix</keyword>